<comment type="caution">
    <text evidence="2">The sequence shown here is derived from an EMBL/GenBank/DDBJ whole genome shotgun (WGS) entry which is preliminary data.</text>
</comment>
<dbReference type="Proteomes" id="UP000503840">
    <property type="component" value="Unassembled WGS sequence"/>
</dbReference>
<keyword evidence="1" id="KW-0812">Transmembrane</keyword>
<feature type="transmembrane region" description="Helical" evidence="1">
    <location>
        <begin position="28"/>
        <end position="49"/>
    </location>
</feature>
<accession>A0A7J0BIS9</accession>
<sequence>MSFALIPLLMIITFTVQDLVVGSYDLGQRIVFASVVFATALLGIAFLYNEYKHEAPEKRSKGFISYFLHN</sequence>
<keyword evidence="1" id="KW-1133">Transmembrane helix</keyword>
<dbReference type="EMBL" id="BLVO01000013">
    <property type="protein sequence ID" value="GFM33617.1"/>
    <property type="molecule type" value="Genomic_DNA"/>
</dbReference>
<dbReference type="AlphaFoldDB" id="A0A7J0BIS9"/>
<evidence type="ECO:0000313" key="2">
    <source>
        <dbReference type="EMBL" id="GFM33617.1"/>
    </source>
</evidence>
<reference evidence="2 3" key="1">
    <citation type="submission" date="2020-05" db="EMBL/GenBank/DDBJ databases">
        <title>Draft genome sequence of Desulfovibrio sp. strain HN2T.</title>
        <authorList>
            <person name="Ueno A."/>
            <person name="Tamazawa S."/>
            <person name="Tamamura S."/>
            <person name="Murakami T."/>
            <person name="Kiyama T."/>
            <person name="Inomata H."/>
            <person name="Amano Y."/>
            <person name="Miyakawa K."/>
            <person name="Tamaki H."/>
            <person name="Naganuma T."/>
            <person name="Kaneko K."/>
        </authorList>
    </citation>
    <scope>NUCLEOTIDE SEQUENCE [LARGE SCALE GENOMIC DNA]</scope>
    <source>
        <strain evidence="2 3">HN2</strain>
    </source>
</reference>
<keyword evidence="3" id="KW-1185">Reference proteome</keyword>
<evidence type="ECO:0000256" key="1">
    <source>
        <dbReference type="SAM" id="Phobius"/>
    </source>
</evidence>
<keyword evidence="1" id="KW-0472">Membrane</keyword>
<name>A0A7J0BIS9_9BACT</name>
<proteinExistence type="predicted"/>
<dbReference type="RefSeq" id="WP_174405260.1">
    <property type="nucleotide sequence ID" value="NZ_BLVO01000013.1"/>
</dbReference>
<gene>
    <name evidence="2" type="ORF">DSM101010T_19820</name>
</gene>
<evidence type="ECO:0000313" key="3">
    <source>
        <dbReference type="Proteomes" id="UP000503840"/>
    </source>
</evidence>
<organism evidence="2 3">
    <name type="scientific">Desulfovibrio subterraneus</name>
    <dbReference type="NCBI Taxonomy" id="2718620"/>
    <lineage>
        <taxon>Bacteria</taxon>
        <taxon>Pseudomonadati</taxon>
        <taxon>Thermodesulfobacteriota</taxon>
        <taxon>Desulfovibrionia</taxon>
        <taxon>Desulfovibrionales</taxon>
        <taxon>Desulfovibrionaceae</taxon>
        <taxon>Desulfovibrio</taxon>
    </lineage>
</organism>
<protein>
    <submittedName>
        <fullName evidence="2">Uncharacterized protein</fullName>
    </submittedName>
</protein>